<accession>A0A817WQL9</accession>
<gene>
    <name evidence="2" type="ORF">TIS948_LOCUS23991</name>
</gene>
<feature type="domain" description="F-box" evidence="1">
    <location>
        <begin position="7"/>
        <end position="55"/>
    </location>
</feature>
<evidence type="ECO:0000313" key="2">
    <source>
        <dbReference type="EMBL" id="CAF3358987.1"/>
    </source>
</evidence>
<sequence length="395" mass="45566">MSTNDAGPSFSTLPVELLYQIFDYLDAPTIFLSVRSTCRRLKAIVNTYDRFNLNLSSISKPDFHIICSSIHPSNIILLTLSDDSHTPGQIELFLSLFCIRQFNQLRSLTLCAIEEDHLNNFLQHINTISLIALSFNVTKYSHRKTKRTSALISSVLMQLSLRKLHLGIEYNRIRTVNWPVQCTVQYLRMVKSIEFNEFCSILHQLSHLRTLVLGNVISIELSSLTPCRQIISLTFEDYSMEMYQLALILSLTPSLIHLKLIGNNNSFQGNQCEQLIQENLPLLNKFEFFLWQRNLTSRNRNIIEEIIEQFRTPFWLEYKRWFITCEYSVENSSEIRLYSIPVCCSYFNYEPEAIKVSCSNLPLIVSDGISTMDNVKNVFVNTRKATTAASKLQVG</sequence>
<reference evidence="2" key="1">
    <citation type="submission" date="2021-02" db="EMBL/GenBank/DDBJ databases">
        <authorList>
            <person name="Nowell W R."/>
        </authorList>
    </citation>
    <scope>NUCLEOTIDE SEQUENCE</scope>
</reference>
<dbReference type="InterPro" id="IPR001810">
    <property type="entry name" value="F-box_dom"/>
</dbReference>
<name>A0A817WQL9_9BILA</name>
<dbReference type="SMART" id="SM00256">
    <property type="entry name" value="FBOX"/>
    <property type="match status" value="1"/>
</dbReference>
<dbReference type="InterPro" id="IPR036047">
    <property type="entry name" value="F-box-like_dom_sf"/>
</dbReference>
<comment type="caution">
    <text evidence="2">The sequence shown here is derived from an EMBL/GenBank/DDBJ whole genome shotgun (WGS) entry which is preliminary data.</text>
</comment>
<dbReference type="AlphaFoldDB" id="A0A817WQL9"/>
<dbReference type="Gene3D" id="1.20.1280.50">
    <property type="match status" value="1"/>
</dbReference>
<dbReference type="OrthoDB" id="10058525at2759"/>
<protein>
    <recommendedName>
        <fullName evidence="1">F-box domain-containing protein</fullName>
    </recommendedName>
</protein>
<evidence type="ECO:0000313" key="3">
    <source>
        <dbReference type="Proteomes" id="UP000663825"/>
    </source>
</evidence>
<evidence type="ECO:0000259" key="1">
    <source>
        <dbReference type="PROSITE" id="PS50181"/>
    </source>
</evidence>
<dbReference type="PROSITE" id="PS50181">
    <property type="entry name" value="FBOX"/>
    <property type="match status" value="1"/>
</dbReference>
<proteinExistence type="predicted"/>
<dbReference type="SUPFAM" id="SSF81383">
    <property type="entry name" value="F-box domain"/>
    <property type="match status" value="1"/>
</dbReference>
<organism evidence="2 3">
    <name type="scientific">Rotaria socialis</name>
    <dbReference type="NCBI Taxonomy" id="392032"/>
    <lineage>
        <taxon>Eukaryota</taxon>
        <taxon>Metazoa</taxon>
        <taxon>Spiralia</taxon>
        <taxon>Gnathifera</taxon>
        <taxon>Rotifera</taxon>
        <taxon>Eurotatoria</taxon>
        <taxon>Bdelloidea</taxon>
        <taxon>Philodinida</taxon>
        <taxon>Philodinidae</taxon>
        <taxon>Rotaria</taxon>
    </lineage>
</organism>
<dbReference type="Proteomes" id="UP000663825">
    <property type="component" value="Unassembled WGS sequence"/>
</dbReference>
<dbReference type="EMBL" id="CAJNXB010004126">
    <property type="protein sequence ID" value="CAF3358987.1"/>
    <property type="molecule type" value="Genomic_DNA"/>
</dbReference>
<dbReference type="CDD" id="cd09917">
    <property type="entry name" value="F-box_SF"/>
    <property type="match status" value="1"/>
</dbReference>
<dbReference type="Pfam" id="PF12937">
    <property type="entry name" value="F-box-like"/>
    <property type="match status" value="1"/>
</dbReference>